<dbReference type="GO" id="GO:0030245">
    <property type="term" value="P:cellulose catabolic process"/>
    <property type="evidence" value="ECO:0007669"/>
    <property type="project" value="UniProtKB-KW"/>
</dbReference>
<dbReference type="EMBL" id="CP025746">
    <property type="protein sequence ID" value="QAA34456.1"/>
    <property type="molecule type" value="Genomic_DNA"/>
</dbReference>
<evidence type="ECO:0000256" key="4">
    <source>
        <dbReference type="ARBA" id="ARBA00023277"/>
    </source>
</evidence>
<feature type="domain" description="Glycoside hydrolase family 5" evidence="9">
    <location>
        <begin position="63"/>
        <end position="339"/>
    </location>
</feature>
<dbReference type="AlphaFoldDB" id="A0A3R5U875"/>
<keyword evidence="8" id="KW-0732">Signal</keyword>
<dbReference type="Gene3D" id="3.20.20.80">
    <property type="entry name" value="Glycosidases"/>
    <property type="match status" value="1"/>
</dbReference>
<protein>
    <submittedName>
        <fullName evidence="10">Endoglucanase</fullName>
    </submittedName>
</protein>
<dbReference type="RefSeq" id="WP_128215169.1">
    <property type="nucleotide sequence ID" value="NZ_CP025746.1"/>
</dbReference>
<evidence type="ECO:0000256" key="1">
    <source>
        <dbReference type="ARBA" id="ARBA00005641"/>
    </source>
</evidence>
<evidence type="ECO:0000256" key="8">
    <source>
        <dbReference type="SAM" id="SignalP"/>
    </source>
</evidence>
<dbReference type="InterPro" id="IPR001547">
    <property type="entry name" value="Glyco_hydro_5"/>
</dbReference>
<dbReference type="GO" id="GO:0008422">
    <property type="term" value="F:beta-glucosidase activity"/>
    <property type="evidence" value="ECO:0007669"/>
    <property type="project" value="TreeGrafter"/>
</dbReference>
<organism evidence="10 11">
    <name type="scientific">Clostridium manihotivorum</name>
    <dbReference type="NCBI Taxonomy" id="2320868"/>
    <lineage>
        <taxon>Bacteria</taxon>
        <taxon>Bacillati</taxon>
        <taxon>Bacillota</taxon>
        <taxon>Clostridia</taxon>
        <taxon>Eubacteriales</taxon>
        <taxon>Clostridiaceae</taxon>
        <taxon>Clostridium</taxon>
    </lineage>
</organism>
<dbReference type="KEGG" id="cmah:C1I91_24005"/>
<keyword evidence="3" id="KW-0136">Cellulose degradation</keyword>
<evidence type="ECO:0000313" key="10">
    <source>
        <dbReference type="EMBL" id="QAA34456.1"/>
    </source>
</evidence>
<evidence type="ECO:0000256" key="6">
    <source>
        <dbReference type="ARBA" id="ARBA00023326"/>
    </source>
</evidence>
<dbReference type="GO" id="GO:0005576">
    <property type="term" value="C:extracellular region"/>
    <property type="evidence" value="ECO:0007669"/>
    <property type="project" value="TreeGrafter"/>
</dbReference>
<keyword evidence="6" id="KW-0624">Polysaccharide degradation</keyword>
<evidence type="ECO:0000313" key="11">
    <source>
        <dbReference type="Proteomes" id="UP000286268"/>
    </source>
</evidence>
<keyword evidence="5 7" id="KW-0326">Glycosidase</keyword>
<dbReference type="SUPFAM" id="SSF51445">
    <property type="entry name" value="(Trans)glycosidases"/>
    <property type="match status" value="1"/>
</dbReference>
<dbReference type="InterPro" id="IPR017853">
    <property type="entry name" value="GH"/>
</dbReference>
<evidence type="ECO:0000256" key="7">
    <source>
        <dbReference type="RuleBase" id="RU361153"/>
    </source>
</evidence>
<dbReference type="InterPro" id="IPR018087">
    <property type="entry name" value="Glyco_hydro_5_CS"/>
</dbReference>
<comment type="similarity">
    <text evidence="1 7">Belongs to the glycosyl hydrolase 5 (cellulase A) family.</text>
</comment>
<gene>
    <name evidence="10" type="ORF">C1I91_24005</name>
</gene>
<dbReference type="PANTHER" id="PTHR31297">
    <property type="entry name" value="GLUCAN ENDO-1,6-BETA-GLUCOSIDASE B"/>
    <property type="match status" value="1"/>
</dbReference>
<keyword evidence="4" id="KW-0119">Carbohydrate metabolism</keyword>
<accession>A0A3R5U875</accession>
<dbReference type="Pfam" id="PF00150">
    <property type="entry name" value="Cellulase"/>
    <property type="match status" value="1"/>
</dbReference>
<reference evidence="10 11" key="1">
    <citation type="submission" date="2018-01" db="EMBL/GenBank/DDBJ databases">
        <title>Genome Sequencing and Assembly of Anaerobacter polyendosporus strain CT4.</title>
        <authorList>
            <person name="Tachaapaikoon C."/>
            <person name="Sutheeworapong S."/>
            <person name="Jenjaroenpun P."/>
            <person name="Wongsurawat T."/>
            <person name="Nookeaw I."/>
            <person name="Cheawchanlertfa P."/>
            <person name="Kosugi A."/>
            <person name="Cheevadhanarak S."/>
            <person name="Ratanakhanokchai K."/>
        </authorList>
    </citation>
    <scope>NUCLEOTIDE SEQUENCE [LARGE SCALE GENOMIC DNA]</scope>
    <source>
        <strain evidence="10 11">CT4</strain>
    </source>
</reference>
<evidence type="ECO:0000256" key="5">
    <source>
        <dbReference type="ARBA" id="ARBA00023295"/>
    </source>
</evidence>
<dbReference type="PROSITE" id="PS00659">
    <property type="entry name" value="GLYCOSYL_HYDROL_F5"/>
    <property type="match status" value="1"/>
</dbReference>
<feature type="chain" id="PRO_5039589552" evidence="8">
    <location>
        <begin position="25"/>
        <end position="374"/>
    </location>
</feature>
<dbReference type="OrthoDB" id="9800955at2"/>
<evidence type="ECO:0000256" key="3">
    <source>
        <dbReference type="ARBA" id="ARBA00023001"/>
    </source>
</evidence>
<evidence type="ECO:0000256" key="2">
    <source>
        <dbReference type="ARBA" id="ARBA00022801"/>
    </source>
</evidence>
<evidence type="ECO:0000259" key="9">
    <source>
        <dbReference type="Pfam" id="PF00150"/>
    </source>
</evidence>
<keyword evidence="2 7" id="KW-0378">Hydrolase</keyword>
<proteinExistence type="inferred from homology"/>
<dbReference type="GO" id="GO:0009986">
    <property type="term" value="C:cell surface"/>
    <property type="evidence" value="ECO:0007669"/>
    <property type="project" value="TreeGrafter"/>
</dbReference>
<dbReference type="Proteomes" id="UP000286268">
    <property type="component" value="Chromosome"/>
</dbReference>
<dbReference type="InterPro" id="IPR050386">
    <property type="entry name" value="Glycosyl_hydrolase_5"/>
</dbReference>
<dbReference type="PANTHER" id="PTHR31297:SF41">
    <property type="entry name" value="ENDOGLUCANASE, PUTATIVE (AFU_ORTHOLOGUE AFUA_5G01830)-RELATED"/>
    <property type="match status" value="1"/>
</dbReference>
<feature type="signal peptide" evidence="8">
    <location>
        <begin position="1"/>
        <end position="24"/>
    </location>
</feature>
<sequence length="374" mass="41801">MGKRLNSIIKTICLSVIVSTTALATNINAKACSTTSCMRSINSLQVVKEMKLGWNLGNTLDASPTETSWGNPVTTKAMIDKIKAAGFNTVRIPITWKDHIGGVPDYKIDKNWLDRVEQVADYALDNNMYAIINLHHEDTWLVPTYAKEKEVTSEITKLWKQIADRFKKYGDHLIFETMNEPRLVGSDSEWTGGTAEGRDVVNRYNTAAVNTIRNTGGNNKYRFIMIPTYAAAALPVTYDSLVIPNNDKRVIVSLHMYSPYSFAMDINGTSYWGSDSDKAQLDTQFDAIYNKFVKNGIAVVIGEFGSINKNNQQSRAALAEYYVRDARNRGITTIWWDNGISTAGQADTYGIFDRQNLTWSCPEVKDALIRGASN</sequence>
<keyword evidence="11" id="KW-1185">Reference proteome</keyword>
<name>A0A3R5U875_9CLOT</name>